<sequence>MSIRIKELISGVEYRVIQGTIETVVMEIAYDSRKTRSGSMFVCIKGYQTDGHDYIEEAVRRGAVAIVVQQSNDWKKDRLPEQITVISVLDTRIALAEIAAAFYCYPAKEMQIIGVTGTKGKTTTTYMIREGLRQAGHKTGLIGTIEVNADGAETGSFQTEIHTTPESLELQQYLRIMADAGCDSVVMEVSSQALKMHRVEGIQFTATVFTNLGEDHIGPEEHADMQEYLECKRKLFLQTEFAAGNQNDALLEEVWAQTICRKVRYMVRDGECDGQNTQMADYVAEQIEHINLQGELGISCNVSGNASGRLTLSMPGQYNISNGLAAMAVLKEMGVLDAVIFETLRTVQVPGRMEQIKLPILTGYRILVDYAHNVMSLKNSLKTLRSYQPKRIVVIFGCGGNRSKSRRMAMGQTAGKYADQVIVTTDNPRYEDPEAIMKEIEIGLLKTDVYYTMIADRKEAVYYAIEHAQTGDMILIAGKGHENYQEIRGIRYPMDDKELVRECMQMLL</sequence>
<feature type="modified residue" description="N6-carboxylysine" evidence="8">
    <location>
        <position position="232"/>
    </location>
</feature>
<feature type="binding site" evidence="8">
    <location>
        <begin position="163"/>
        <end position="164"/>
    </location>
    <ligand>
        <name>UDP-N-acetyl-alpha-D-muramoyl-L-alanyl-D-glutamate</name>
        <dbReference type="ChEBI" id="CHEBI:83900"/>
    </ligand>
</feature>
<dbReference type="InterPro" id="IPR005761">
    <property type="entry name" value="UDP-N-AcMur-Glu-dNH2Pim_ligase"/>
</dbReference>
<keyword evidence="6 8" id="KW-0131">Cell cycle</keyword>
<dbReference type="Proteomes" id="UP001207605">
    <property type="component" value="Unassembled WGS sequence"/>
</dbReference>
<dbReference type="SUPFAM" id="SSF53623">
    <property type="entry name" value="MurD-like peptide ligases, catalytic domain"/>
    <property type="match status" value="1"/>
</dbReference>
<keyword evidence="7 8" id="KW-0961">Cell wall biogenesis/degradation</keyword>
<evidence type="ECO:0000259" key="11">
    <source>
        <dbReference type="Pfam" id="PF02875"/>
    </source>
</evidence>
<dbReference type="Pfam" id="PF02875">
    <property type="entry name" value="Mur_ligase_C"/>
    <property type="match status" value="1"/>
</dbReference>
<keyword evidence="8" id="KW-0963">Cytoplasm</keyword>
<dbReference type="PANTHER" id="PTHR23135">
    <property type="entry name" value="MUR LIGASE FAMILY MEMBER"/>
    <property type="match status" value="1"/>
</dbReference>
<evidence type="ECO:0000256" key="2">
    <source>
        <dbReference type="ARBA" id="ARBA00005898"/>
    </source>
</evidence>
<dbReference type="Gene3D" id="3.40.1390.10">
    <property type="entry name" value="MurE/MurF, N-terminal domain"/>
    <property type="match status" value="1"/>
</dbReference>
<dbReference type="InterPro" id="IPR000713">
    <property type="entry name" value="Mur_ligase_N"/>
</dbReference>
<feature type="domain" description="Mur ligase N-terminal catalytic" evidence="10">
    <location>
        <begin position="28"/>
        <end position="103"/>
    </location>
</feature>
<gene>
    <name evidence="8" type="primary">murE</name>
    <name evidence="13" type="ORF">OCV65_10210</name>
</gene>
<comment type="function">
    <text evidence="8">Catalyzes the addition of meso-diaminopimelic acid to the nucleotide precursor UDP-N-acetylmuramoyl-L-alanyl-D-glutamate (UMAG) in the biosynthesis of bacterial cell-wall peptidoglycan.</text>
</comment>
<comment type="cofactor">
    <cofactor evidence="8">
        <name>Mg(2+)</name>
        <dbReference type="ChEBI" id="CHEBI:18420"/>
    </cofactor>
</comment>
<dbReference type="PANTHER" id="PTHR23135:SF4">
    <property type="entry name" value="UDP-N-ACETYLMURAMOYL-L-ALANYL-D-GLUTAMATE--2,6-DIAMINOPIMELATE LIGASE MURE HOMOLOG, CHLOROPLASTIC"/>
    <property type="match status" value="1"/>
</dbReference>
<dbReference type="Pfam" id="PF01225">
    <property type="entry name" value="Mur_ligase"/>
    <property type="match status" value="1"/>
</dbReference>
<dbReference type="NCBIfam" id="NF001126">
    <property type="entry name" value="PRK00139.1-4"/>
    <property type="match status" value="1"/>
</dbReference>
<protein>
    <recommendedName>
        <fullName evidence="8">UDP-N-acetylmuramoyl-L-alanyl-D-glutamate--2,6-diaminopimelate ligase</fullName>
        <ecNumber evidence="8">6.3.2.13</ecNumber>
    </recommendedName>
    <alternativeName>
        <fullName evidence="8">Meso-A2pm-adding enzyme</fullName>
    </alternativeName>
    <alternativeName>
        <fullName evidence="8">Meso-diaminopimelate-adding enzyme</fullName>
    </alternativeName>
    <alternativeName>
        <fullName evidence="8">UDP-MurNAc-L-Ala-D-Glu:meso-diaminopimelate ligase</fullName>
    </alternativeName>
    <alternativeName>
        <fullName evidence="8">UDP-MurNAc-tripeptide synthetase</fullName>
    </alternativeName>
    <alternativeName>
        <fullName evidence="8">UDP-N-acetylmuramyl-tripeptide synthetase</fullName>
    </alternativeName>
</protein>
<dbReference type="RefSeq" id="WP_262581942.1">
    <property type="nucleotide sequence ID" value="NZ_JAOQJV010000014.1"/>
</dbReference>
<dbReference type="NCBIfam" id="TIGR01085">
    <property type="entry name" value="murE"/>
    <property type="match status" value="1"/>
</dbReference>
<name>A0ABT2S8M4_9FIRM</name>
<comment type="caution">
    <text evidence="8">Lacks conserved residue(s) required for the propagation of feature annotation.</text>
</comment>
<keyword evidence="14" id="KW-1185">Reference proteome</keyword>
<feature type="binding site" evidence="8">
    <location>
        <position position="190"/>
    </location>
    <ligand>
        <name>UDP-N-acetyl-alpha-D-muramoyl-L-alanyl-D-glutamate</name>
        <dbReference type="ChEBI" id="CHEBI:83900"/>
    </ligand>
</feature>
<dbReference type="Gene3D" id="3.40.1190.10">
    <property type="entry name" value="Mur-like, catalytic domain"/>
    <property type="match status" value="1"/>
</dbReference>
<dbReference type="Pfam" id="PF08245">
    <property type="entry name" value="Mur_ligase_M"/>
    <property type="match status" value="1"/>
</dbReference>
<feature type="binding site" evidence="8">
    <location>
        <position position="402"/>
    </location>
    <ligand>
        <name>meso-2,6-diaminopimelate</name>
        <dbReference type="ChEBI" id="CHEBI:57791"/>
    </ligand>
</feature>
<feature type="domain" description="Mur ligase C-terminal" evidence="11">
    <location>
        <begin position="351"/>
        <end position="480"/>
    </location>
</feature>
<dbReference type="SUPFAM" id="SSF63418">
    <property type="entry name" value="MurE/MurF N-terminal domain"/>
    <property type="match status" value="1"/>
</dbReference>
<dbReference type="EMBL" id="JAOQJV010000014">
    <property type="protein sequence ID" value="MCU6700600.1"/>
    <property type="molecule type" value="Genomic_DNA"/>
</dbReference>
<feature type="binding site" evidence="8">
    <location>
        <begin position="426"/>
        <end position="429"/>
    </location>
    <ligand>
        <name>meso-2,6-diaminopimelate</name>
        <dbReference type="ChEBI" id="CHEBI:57791"/>
    </ligand>
</feature>
<feature type="binding site" evidence="8">
    <location>
        <begin position="117"/>
        <end position="123"/>
    </location>
    <ligand>
        <name>ATP</name>
        <dbReference type="ChEBI" id="CHEBI:30616"/>
    </ligand>
</feature>
<comment type="catalytic activity">
    <reaction evidence="8">
        <text>UDP-N-acetyl-alpha-D-muramoyl-L-alanyl-D-glutamate + meso-2,6-diaminopimelate + ATP = UDP-N-acetyl-alpha-D-muramoyl-L-alanyl-gamma-D-glutamyl-meso-2,6-diaminopimelate + ADP + phosphate + H(+)</text>
        <dbReference type="Rhea" id="RHEA:23676"/>
        <dbReference type="ChEBI" id="CHEBI:15378"/>
        <dbReference type="ChEBI" id="CHEBI:30616"/>
        <dbReference type="ChEBI" id="CHEBI:43474"/>
        <dbReference type="ChEBI" id="CHEBI:57791"/>
        <dbReference type="ChEBI" id="CHEBI:83900"/>
        <dbReference type="ChEBI" id="CHEBI:83905"/>
        <dbReference type="ChEBI" id="CHEBI:456216"/>
        <dbReference type="EC" id="6.3.2.13"/>
    </reaction>
</comment>
<dbReference type="EC" id="6.3.2.13" evidence="8"/>
<keyword evidence="8 13" id="KW-0436">Ligase</keyword>
<comment type="pathway">
    <text evidence="1 8 9">Cell wall biogenesis; peptidoglycan biosynthesis.</text>
</comment>
<evidence type="ECO:0000259" key="12">
    <source>
        <dbReference type="Pfam" id="PF08245"/>
    </source>
</evidence>
<dbReference type="InterPro" id="IPR013221">
    <property type="entry name" value="Mur_ligase_cen"/>
</dbReference>
<organism evidence="13 14">
    <name type="scientific">Dorea ammoniilytica</name>
    <dbReference type="NCBI Taxonomy" id="2981788"/>
    <lineage>
        <taxon>Bacteria</taxon>
        <taxon>Bacillati</taxon>
        <taxon>Bacillota</taxon>
        <taxon>Clostridia</taxon>
        <taxon>Lachnospirales</taxon>
        <taxon>Lachnospiraceae</taxon>
        <taxon>Dorea</taxon>
    </lineage>
</organism>
<dbReference type="InterPro" id="IPR036615">
    <property type="entry name" value="Mur_ligase_C_dom_sf"/>
</dbReference>
<evidence type="ECO:0000256" key="7">
    <source>
        <dbReference type="ARBA" id="ARBA00023316"/>
    </source>
</evidence>
<comment type="PTM">
    <text evidence="8">Carboxylation is probably crucial for Mg(2+) binding and, consequently, for the gamma-phosphate positioning of ATP.</text>
</comment>
<evidence type="ECO:0000256" key="3">
    <source>
        <dbReference type="ARBA" id="ARBA00022618"/>
    </source>
</evidence>
<comment type="similarity">
    <text evidence="2 8">Belongs to the MurCDEF family. MurE subfamily.</text>
</comment>
<feature type="short sequence motif" description="Meso-diaminopimelate recognition motif" evidence="8">
    <location>
        <begin position="426"/>
        <end position="429"/>
    </location>
</feature>
<keyword evidence="3 8" id="KW-0132">Cell division</keyword>
<accession>A0ABT2S8M4</accession>
<evidence type="ECO:0000313" key="13">
    <source>
        <dbReference type="EMBL" id="MCU6700600.1"/>
    </source>
</evidence>
<evidence type="ECO:0000313" key="14">
    <source>
        <dbReference type="Proteomes" id="UP001207605"/>
    </source>
</evidence>
<feature type="binding site" evidence="8">
    <location>
        <position position="482"/>
    </location>
    <ligand>
        <name>meso-2,6-diaminopimelate</name>
        <dbReference type="ChEBI" id="CHEBI:57791"/>
    </ligand>
</feature>
<keyword evidence="8" id="KW-0067">ATP-binding</keyword>
<dbReference type="HAMAP" id="MF_00208">
    <property type="entry name" value="MurE"/>
    <property type="match status" value="1"/>
</dbReference>
<keyword evidence="5 8" id="KW-0573">Peptidoglycan synthesis</keyword>
<feature type="binding site" evidence="8">
    <location>
        <position position="198"/>
    </location>
    <ligand>
        <name>UDP-N-acetyl-alpha-D-muramoyl-L-alanyl-D-glutamate</name>
        <dbReference type="ChEBI" id="CHEBI:83900"/>
    </ligand>
</feature>
<reference evidence="13 14" key="1">
    <citation type="journal article" date="2021" name="ISME Commun">
        <title>Automated analysis of genomic sequences facilitates high-throughput and comprehensive description of bacteria.</title>
        <authorList>
            <person name="Hitch T.C.A."/>
        </authorList>
    </citation>
    <scope>NUCLEOTIDE SEQUENCE [LARGE SCALE GENOMIC DNA]</scope>
    <source>
        <strain evidence="13 14">Sanger_02</strain>
    </source>
</reference>
<keyword evidence="4 8" id="KW-0133">Cell shape</keyword>
<evidence type="ECO:0000259" key="10">
    <source>
        <dbReference type="Pfam" id="PF01225"/>
    </source>
</evidence>
<comment type="subcellular location">
    <subcellularLocation>
        <location evidence="8 9">Cytoplasm</location>
    </subcellularLocation>
</comment>
<evidence type="ECO:0000256" key="1">
    <source>
        <dbReference type="ARBA" id="ARBA00004752"/>
    </source>
</evidence>
<evidence type="ECO:0000256" key="9">
    <source>
        <dbReference type="RuleBase" id="RU004135"/>
    </source>
</evidence>
<dbReference type="InterPro" id="IPR036565">
    <property type="entry name" value="Mur-like_cat_sf"/>
</dbReference>
<dbReference type="Gene3D" id="3.90.190.20">
    <property type="entry name" value="Mur ligase, C-terminal domain"/>
    <property type="match status" value="1"/>
</dbReference>
<feature type="domain" description="Mur ligase central" evidence="12">
    <location>
        <begin position="115"/>
        <end position="329"/>
    </location>
</feature>
<feature type="binding site" evidence="8">
    <location>
        <position position="32"/>
    </location>
    <ligand>
        <name>UDP-N-acetyl-alpha-D-muramoyl-L-alanyl-D-glutamate</name>
        <dbReference type="ChEBI" id="CHEBI:83900"/>
    </ligand>
</feature>
<dbReference type="SUPFAM" id="SSF53244">
    <property type="entry name" value="MurD-like peptide ligases, peptide-binding domain"/>
    <property type="match status" value="1"/>
</dbReference>
<evidence type="ECO:0000256" key="6">
    <source>
        <dbReference type="ARBA" id="ARBA00023306"/>
    </source>
</evidence>
<comment type="caution">
    <text evidence="13">The sequence shown here is derived from an EMBL/GenBank/DDBJ whole genome shotgun (WGS) entry which is preliminary data.</text>
</comment>
<keyword evidence="8" id="KW-0460">Magnesium</keyword>
<evidence type="ECO:0000256" key="5">
    <source>
        <dbReference type="ARBA" id="ARBA00022984"/>
    </source>
</evidence>
<keyword evidence="8" id="KW-0547">Nucleotide-binding</keyword>
<evidence type="ECO:0000256" key="8">
    <source>
        <dbReference type="HAMAP-Rule" id="MF_00208"/>
    </source>
</evidence>
<dbReference type="GO" id="GO:0008765">
    <property type="term" value="F:UDP-N-acetylmuramoylalanyl-D-glutamate-2,6-diaminopimelate ligase activity"/>
    <property type="evidence" value="ECO:0007669"/>
    <property type="project" value="UniProtKB-EC"/>
</dbReference>
<dbReference type="InterPro" id="IPR035911">
    <property type="entry name" value="MurE/MurF_N"/>
</dbReference>
<dbReference type="InterPro" id="IPR004101">
    <property type="entry name" value="Mur_ligase_C"/>
</dbReference>
<evidence type="ECO:0000256" key="4">
    <source>
        <dbReference type="ARBA" id="ARBA00022960"/>
    </source>
</evidence>
<proteinExistence type="inferred from homology"/>
<feature type="binding site" evidence="8">
    <location>
        <position position="478"/>
    </location>
    <ligand>
        <name>meso-2,6-diaminopimelate</name>
        <dbReference type="ChEBI" id="CHEBI:57791"/>
    </ligand>
</feature>